<comment type="caution">
    <text evidence="3">The sequence shown here is derived from an EMBL/GenBank/DDBJ whole genome shotgun (WGS) entry which is preliminary data.</text>
</comment>
<feature type="domain" description="AttH" evidence="2">
    <location>
        <begin position="41"/>
        <end position="200"/>
    </location>
</feature>
<feature type="chain" id="PRO_5028143890" evidence="1">
    <location>
        <begin position="18"/>
        <end position="335"/>
    </location>
</feature>
<keyword evidence="1" id="KW-0732">Signal</keyword>
<dbReference type="AlphaFoldDB" id="A0A7C5WRE5"/>
<protein>
    <submittedName>
        <fullName evidence="3">Carotenoid 1,2-hydratase</fullName>
    </submittedName>
</protein>
<proteinExistence type="predicted"/>
<dbReference type="Proteomes" id="UP000886105">
    <property type="component" value="Unassembled WGS sequence"/>
</dbReference>
<dbReference type="PANTHER" id="PTHR38591">
    <property type="entry name" value="HYDROLASE"/>
    <property type="match status" value="1"/>
</dbReference>
<dbReference type="Pfam" id="PF17186">
    <property type="entry name" value="Lipocalin_9"/>
    <property type="match status" value="1"/>
</dbReference>
<evidence type="ECO:0000313" key="3">
    <source>
        <dbReference type="EMBL" id="HHO58470.1"/>
    </source>
</evidence>
<organism evidence="3">
    <name type="scientific">Oceanithermus profundus</name>
    <dbReference type="NCBI Taxonomy" id="187137"/>
    <lineage>
        <taxon>Bacteria</taxon>
        <taxon>Thermotogati</taxon>
        <taxon>Deinococcota</taxon>
        <taxon>Deinococci</taxon>
        <taxon>Thermales</taxon>
        <taxon>Thermaceae</taxon>
        <taxon>Oceanithermus</taxon>
    </lineage>
</organism>
<dbReference type="Gene3D" id="2.40.370.10">
    <property type="entry name" value="AttH-like domain"/>
    <property type="match status" value="2"/>
</dbReference>
<sequence length="335" mass="38072">MKRALAGLLLLSLVACAPRLQGVDPSRPPSPEQWDPQPAPIEWWYVSAYLPEQGLAFHWAFFKYYAPEGYRVLGLPARAVFPYPFASEHLAVTDLRADRFTFRERHDFPELRAVVRAHPLFLELDGWRFQQTPEGFRLQAGSVDVTLIPTKPPVVHPPGWSGTAETGRMYYVSYTRAELRGTVAGREVRGTAWIDHQWGEQMSGVAALWDWYGVHLSNGDDLMLYRIRDVKGNLKVLHATRVDALGRVSRLEGVRMEPLSYWTSPVTGLRYAVAWRVEGEGWSLELEPLRLAQEVRPPGLPVAYWEGPVAGSGRWFGEDVRVWGMGEFVGGRYRR</sequence>
<gene>
    <name evidence="3" type="ORF">ENJ85_04770</name>
</gene>
<name>A0A7C5WRE5_9DEIN</name>
<dbReference type="EMBL" id="DRNZ01000293">
    <property type="protein sequence ID" value="HHO58470.1"/>
    <property type="molecule type" value="Genomic_DNA"/>
</dbReference>
<dbReference type="SUPFAM" id="SSF159245">
    <property type="entry name" value="AttH-like"/>
    <property type="match status" value="1"/>
</dbReference>
<dbReference type="PROSITE" id="PS51257">
    <property type="entry name" value="PROKAR_LIPOPROTEIN"/>
    <property type="match status" value="1"/>
</dbReference>
<reference evidence="3" key="1">
    <citation type="journal article" date="2020" name="mSystems">
        <title>Genome- and Community-Level Interaction Insights into Carbon Utilization and Element Cycling Functions of Hydrothermarchaeota in Hydrothermal Sediment.</title>
        <authorList>
            <person name="Zhou Z."/>
            <person name="Liu Y."/>
            <person name="Xu W."/>
            <person name="Pan J."/>
            <person name="Luo Z.H."/>
            <person name="Li M."/>
        </authorList>
    </citation>
    <scope>NUCLEOTIDE SEQUENCE [LARGE SCALE GENOMIC DNA]</scope>
    <source>
        <strain evidence="3">HyVt-523</strain>
    </source>
</reference>
<dbReference type="PANTHER" id="PTHR38591:SF1">
    <property type="entry name" value="BLL1000 PROTEIN"/>
    <property type="match status" value="1"/>
</dbReference>
<dbReference type="InterPro" id="IPR023374">
    <property type="entry name" value="AttH-like_dom_sf"/>
</dbReference>
<dbReference type="Pfam" id="PF07143">
    <property type="entry name" value="CrtC"/>
    <property type="match status" value="1"/>
</dbReference>
<dbReference type="InterPro" id="IPR010791">
    <property type="entry name" value="AttH_dom"/>
</dbReference>
<evidence type="ECO:0000259" key="2">
    <source>
        <dbReference type="Pfam" id="PF07143"/>
    </source>
</evidence>
<feature type="signal peptide" evidence="1">
    <location>
        <begin position="1"/>
        <end position="17"/>
    </location>
</feature>
<evidence type="ECO:0000256" key="1">
    <source>
        <dbReference type="SAM" id="SignalP"/>
    </source>
</evidence>
<accession>A0A7C5WRE5</accession>